<keyword evidence="2" id="KW-1185">Reference proteome</keyword>
<organism evidence="1 2">
    <name type="scientific">Portunus trituberculatus</name>
    <name type="common">Swimming crab</name>
    <name type="synonym">Neptunus trituberculatus</name>
    <dbReference type="NCBI Taxonomy" id="210409"/>
    <lineage>
        <taxon>Eukaryota</taxon>
        <taxon>Metazoa</taxon>
        <taxon>Ecdysozoa</taxon>
        <taxon>Arthropoda</taxon>
        <taxon>Crustacea</taxon>
        <taxon>Multicrustacea</taxon>
        <taxon>Malacostraca</taxon>
        <taxon>Eumalacostraca</taxon>
        <taxon>Eucarida</taxon>
        <taxon>Decapoda</taxon>
        <taxon>Pleocyemata</taxon>
        <taxon>Brachyura</taxon>
        <taxon>Eubrachyura</taxon>
        <taxon>Portunoidea</taxon>
        <taxon>Portunidae</taxon>
        <taxon>Portuninae</taxon>
        <taxon>Portunus</taxon>
    </lineage>
</organism>
<evidence type="ECO:0000313" key="2">
    <source>
        <dbReference type="Proteomes" id="UP000324222"/>
    </source>
</evidence>
<reference evidence="1 2" key="1">
    <citation type="submission" date="2019-05" db="EMBL/GenBank/DDBJ databases">
        <title>Another draft genome of Portunus trituberculatus and its Hox gene families provides insights of decapod evolution.</title>
        <authorList>
            <person name="Jeong J.-H."/>
            <person name="Song I."/>
            <person name="Kim S."/>
            <person name="Choi T."/>
            <person name="Kim D."/>
            <person name="Ryu S."/>
            <person name="Kim W."/>
        </authorList>
    </citation>
    <scope>NUCLEOTIDE SEQUENCE [LARGE SCALE GENOMIC DNA]</scope>
    <source>
        <tissue evidence="1">Muscle</tissue>
    </source>
</reference>
<protein>
    <submittedName>
        <fullName evidence="1">Uncharacterized protein</fullName>
    </submittedName>
</protein>
<accession>A0A5B7CKT4</accession>
<gene>
    <name evidence="1" type="ORF">E2C01_001585</name>
</gene>
<dbReference type="Proteomes" id="UP000324222">
    <property type="component" value="Unassembled WGS sequence"/>
</dbReference>
<dbReference type="AlphaFoldDB" id="A0A5B7CKT4"/>
<name>A0A5B7CKT4_PORTR</name>
<comment type="caution">
    <text evidence="1">The sequence shown here is derived from an EMBL/GenBank/DDBJ whole genome shotgun (WGS) entry which is preliminary data.</text>
</comment>
<dbReference type="EMBL" id="VSRR010000051">
    <property type="protein sequence ID" value="MPC08986.1"/>
    <property type="molecule type" value="Genomic_DNA"/>
</dbReference>
<sequence length="142" mass="15451">MVFSGRGGGILGNDPTRLPADLTSAVTRDPVLCPSPPGLTPQATHGCCHTHTNALDSLHLCLVFASFLRHFLTAMVQHQHLPCPALPCSPAQHSAAQYNTAQGCTTHICQHATRCVQSVYIHKLIQKFCNAIPKVTEWFKNK</sequence>
<evidence type="ECO:0000313" key="1">
    <source>
        <dbReference type="EMBL" id="MPC08986.1"/>
    </source>
</evidence>
<proteinExistence type="predicted"/>